<evidence type="ECO:0000259" key="8">
    <source>
        <dbReference type="PROSITE" id="PS50928"/>
    </source>
</evidence>
<keyword evidence="6 7" id="KW-0472">Membrane</keyword>
<keyword evidence="5 7" id="KW-1133">Transmembrane helix</keyword>
<keyword evidence="3" id="KW-1003">Cell membrane</keyword>
<evidence type="ECO:0000313" key="10">
    <source>
        <dbReference type="Proteomes" id="UP001597277"/>
    </source>
</evidence>
<keyword evidence="4 7" id="KW-0812">Transmembrane</keyword>
<dbReference type="InterPro" id="IPR000515">
    <property type="entry name" value="MetI-like"/>
</dbReference>
<evidence type="ECO:0000256" key="7">
    <source>
        <dbReference type="RuleBase" id="RU363032"/>
    </source>
</evidence>
<dbReference type="Gene3D" id="1.10.3720.10">
    <property type="entry name" value="MetI-like"/>
    <property type="match status" value="1"/>
</dbReference>
<feature type="domain" description="ABC transmembrane type-1" evidence="8">
    <location>
        <begin position="102"/>
        <end position="327"/>
    </location>
</feature>
<evidence type="ECO:0000256" key="1">
    <source>
        <dbReference type="ARBA" id="ARBA00004651"/>
    </source>
</evidence>
<evidence type="ECO:0000256" key="2">
    <source>
        <dbReference type="ARBA" id="ARBA00022448"/>
    </source>
</evidence>
<accession>A0ABW4L3J5</accession>
<evidence type="ECO:0000256" key="4">
    <source>
        <dbReference type="ARBA" id="ARBA00022692"/>
    </source>
</evidence>
<evidence type="ECO:0000256" key="3">
    <source>
        <dbReference type="ARBA" id="ARBA00022475"/>
    </source>
</evidence>
<dbReference type="PANTHER" id="PTHR30193:SF41">
    <property type="entry name" value="DIACETYLCHITOBIOSE UPTAKE SYSTEM PERMEASE PROTEIN NGCF"/>
    <property type="match status" value="1"/>
</dbReference>
<dbReference type="EMBL" id="JBHUEE010000002">
    <property type="protein sequence ID" value="MFD1716937.1"/>
    <property type="molecule type" value="Genomic_DNA"/>
</dbReference>
<feature type="transmembrane region" description="Helical" evidence="7">
    <location>
        <begin position="261"/>
        <end position="279"/>
    </location>
</feature>
<sequence length="344" mass="36821">MTSPPVGADSGDTLAASAAASASGKPPPAGRRRHKLTFDYVSFMVVFLGLPLAIFLVFVIWPFLQAGFYSMTDWSGFTAEFTFVGLDNFAWLLSDPRWVNAVGNSVAIALVVPTITIVIALIFASLITVGGSQRGQVRGLKGSSFYRVVSFFPYVIPAIAVAIMWRLIFDPSGGLANGLLTTLGLDQFDSFAWLGNVGTAMPITMFVIIWGMVGFYMLLFVAAIKGVPAEIFEAARIDGAGRLRIAWSITIPLIRDNIQTAWIYLGIMALDAFVFVQGLNPQGGPESSTLVMAQQLFRTAFIDGQFGRSSAMGVAMAVVTLVFAALVFTVNRVTGGRDEKGGSA</sequence>
<evidence type="ECO:0000256" key="5">
    <source>
        <dbReference type="ARBA" id="ARBA00022989"/>
    </source>
</evidence>
<comment type="subcellular location">
    <subcellularLocation>
        <location evidence="1 7">Cell membrane</location>
        <topology evidence="1 7">Multi-pass membrane protein</topology>
    </subcellularLocation>
</comment>
<keyword evidence="10" id="KW-1185">Reference proteome</keyword>
<dbReference type="PANTHER" id="PTHR30193">
    <property type="entry name" value="ABC TRANSPORTER PERMEASE PROTEIN"/>
    <property type="match status" value="1"/>
</dbReference>
<protein>
    <submittedName>
        <fullName evidence="9">Carbohydrate ABC transporter permease</fullName>
    </submittedName>
</protein>
<comment type="caution">
    <text evidence="9">The sequence shown here is derived from an EMBL/GenBank/DDBJ whole genome shotgun (WGS) entry which is preliminary data.</text>
</comment>
<feature type="transmembrane region" description="Helical" evidence="7">
    <location>
        <begin position="106"/>
        <end position="127"/>
    </location>
</feature>
<dbReference type="Pfam" id="PF00528">
    <property type="entry name" value="BPD_transp_1"/>
    <property type="match status" value="1"/>
</dbReference>
<dbReference type="PROSITE" id="PS50928">
    <property type="entry name" value="ABC_TM1"/>
    <property type="match status" value="1"/>
</dbReference>
<dbReference type="CDD" id="cd06261">
    <property type="entry name" value="TM_PBP2"/>
    <property type="match status" value="1"/>
</dbReference>
<name>A0ABW4L3J5_9MICO</name>
<feature type="transmembrane region" description="Helical" evidence="7">
    <location>
        <begin position="203"/>
        <end position="224"/>
    </location>
</feature>
<gene>
    <name evidence="9" type="ORF">ACFSE6_03765</name>
</gene>
<dbReference type="InterPro" id="IPR051393">
    <property type="entry name" value="ABC_transporter_permease"/>
</dbReference>
<dbReference type="RefSeq" id="WP_388002383.1">
    <property type="nucleotide sequence ID" value="NZ_JBHUEE010000002.1"/>
</dbReference>
<feature type="transmembrane region" description="Helical" evidence="7">
    <location>
        <begin position="148"/>
        <end position="168"/>
    </location>
</feature>
<evidence type="ECO:0000313" key="9">
    <source>
        <dbReference type="EMBL" id="MFD1716937.1"/>
    </source>
</evidence>
<dbReference type="InterPro" id="IPR035906">
    <property type="entry name" value="MetI-like_sf"/>
</dbReference>
<evidence type="ECO:0000256" key="6">
    <source>
        <dbReference type="ARBA" id="ARBA00023136"/>
    </source>
</evidence>
<reference evidence="10" key="1">
    <citation type="journal article" date="2019" name="Int. J. Syst. Evol. Microbiol.">
        <title>The Global Catalogue of Microorganisms (GCM) 10K type strain sequencing project: providing services to taxonomists for standard genome sequencing and annotation.</title>
        <authorList>
            <consortium name="The Broad Institute Genomics Platform"/>
            <consortium name="The Broad Institute Genome Sequencing Center for Infectious Disease"/>
            <person name="Wu L."/>
            <person name="Ma J."/>
        </authorList>
    </citation>
    <scope>NUCLEOTIDE SEQUENCE [LARGE SCALE GENOMIC DNA]</scope>
    <source>
        <strain evidence="10">JCM 17130</strain>
    </source>
</reference>
<feature type="transmembrane region" description="Helical" evidence="7">
    <location>
        <begin position="40"/>
        <end position="64"/>
    </location>
</feature>
<dbReference type="Proteomes" id="UP001597277">
    <property type="component" value="Unassembled WGS sequence"/>
</dbReference>
<comment type="similarity">
    <text evidence="7">Belongs to the binding-protein-dependent transport system permease family.</text>
</comment>
<keyword evidence="2 7" id="KW-0813">Transport</keyword>
<feature type="transmembrane region" description="Helical" evidence="7">
    <location>
        <begin position="311"/>
        <end position="330"/>
    </location>
</feature>
<dbReference type="SUPFAM" id="SSF161098">
    <property type="entry name" value="MetI-like"/>
    <property type="match status" value="1"/>
</dbReference>
<organism evidence="9 10">
    <name type="scientific">Georgenia deserti</name>
    <dbReference type="NCBI Taxonomy" id="2093781"/>
    <lineage>
        <taxon>Bacteria</taxon>
        <taxon>Bacillati</taxon>
        <taxon>Actinomycetota</taxon>
        <taxon>Actinomycetes</taxon>
        <taxon>Micrococcales</taxon>
        <taxon>Bogoriellaceae</taxon>
        <taxon>Georgenia</taxon>
    </lineage>
</organism>
<proteinExistence type="inferred from homology"/>